<keyword evidence="2" id="KW-0805">Transcription regulation</keyword>
<dbReference type="CDD" id="cd01106">
    <property type="entry name" value="HTH_TipAL-Mta"/>
    <property type="match status" value="1"/>
</dbReference>
<dbReference type="InterPro" id="IPR047057">
    <property type="entry name" value="MerR_fam"/>
</dbReference>
<name>A0A7Z2VLX7_9BACL</name>
<dbReference type="Proteomes" id="UP000502248">
    <property type="component" value="Chromosome"/>
</dbReference>
<dbReference type="Gene3D" id="1.10.1660.10">
    <property type="match status" value="1"/>
</dbReference>
<dbReference type="RefSeq" id="WP_169281740.1">
    <property type="nucleotide sequence ID" value="NZ_CP051680.1"/>
</dbReference>
<dbReference type="InterPro" id="IPR009061">
    <property type="entry name" value="DNA-bd_dom_put_sf"/>
</dbReference>
<keyword evidence="6" id="KW-0808">Transferase</keyword>
<dbReference type="GO" id="GO:0032259">
    <property type="term" value="P:methylation"/>
    <property type="evidence" value="ECO:0007669"/>
    <property type="project" value="UniProtKB-KW"/>
</dbReference>
<feature type="domain" description="HTH merR-type" evidence="5">
    <location>
        <begin position="1"/>
        <end position="69"/>
    </location>
</feature>
<dbReference type="PANTHER" id="PTHR30204:SF69">
    <property type="entry name" value="MERR-FAMILY TRANSCRIPTIONAL REGULATOR"/>
    <property type="match status" value="1"/>
</dbReference>
<dbReference type="GO" id="GO:0008168">
    <property type="term" value="F:methyltransferase activity"/>
    <property type="evidence" value="ECO:0007669"/>
    <property type="project" value="UniProtKB-KW"/>
</dbReference>
<reference evidence="6 7" key="1">
    <citation type="submission" date="2020-04" db="EMBL/GenBank/DDBJ databases">
        <title>Genome sequencing of novel species.</title>
        <authorList>
            <person name="Heo J."/>
            <person name="Kim S.-J."/>
            <person name="Kim J.-S."/>
            <person name="Hong S.-B."/>
            <person name="Kwon S.-W."/>
        </authorList>
    </citation>
    <scope>NUCLEOTIDE SEQUENCE [LARGE SCALE GENOMIC DNA]</scope>
    <source>
        <strain evidence="6 7">MFER-1</strain>
    </source>
</reference>
<dbReference type="PROSITE" id="PS50937">
    <property type="entry name" value="HTH_MERR_2"/>
    <property type="match status" value="1"/>
</dbReference>
<keyword evidence="7" id="KW-1185">Reference proteome</keyword>
<evidence type="ECO:0000256" key="4">
    <source>
        <dbReference type="ARBA" id="ARBA00023163"/>
    </source>
</evidence>
<dbReference type="PANTHER" id="PTHR30204">
    <property type="entry name" value="REDOX-CYCLING DRUG-SENSING TRANSCRIPTIONAL ACTIVATOR SOXR"/>
    <property type="match status" value="1"/>
</dbReference>
<evidence type="ECO:0000256" key="3">
    <source>
        <dbReference type="ARBA" id="ARBA00023125"/>
    </source>
</evidence>
<dbReference type="SMART" id="SM00422">
    <property type="entry name" value="HTH_MERR"/>
    <property type="match status" value="1"/>
</dbReference>
<evidence type="ECO:0000259" key="5">
    <source>
        <dbReference type="PROSITE" id="PS50937"/>
    </source>
</evidence>
<keyword evidence="4" id="KW-0804">Transcription</keyword>
<keyword evidence="1" id="KW-0678">Repressor</keyword>
<evidence type="ECO:0000313" key="7">
    <source>
        <dbReference type="Proteomes" id="UP000502248"/>
    </source>
</evidence>
<dbReference type="CDD" id="cd02440">
    <property type="entry name" value="AdoMet_MTases"/>
    <property type="match status" value="1"/>
</dbReference>
<keyword evidence="3" id="KW-0238">DNA-binding</keyword>
<dbReference type="InterPro" id="IPR000551">
    <property type="entry name" value="MerR-type_HTH_dom"/>
</dbReference>
<keyword evidence="6" id="KW-0489">Methyltransferase</keyword>
<gene>
    <name evidence="6" type="ORF">HH215_21385</name>
</gene>
<dbReference type="KEGG" id="cheb:HH215_21385"/>
<dbReference type="EMBL" id="CP051680">
    <property type="protein sequence ID" value="QJD85479.1"/>
    <property type="molecule type" value="Genomic_DNA"/>
</dbReference>
<dbReference type="GO" id="GO:0003700">
    <property type="term" value="F:DNA-binding transcription factor activity"/>
    <property type="evidence" value="ECO:0007669"/>
    <property type="project" value="InterPro"/>
</dbReference>
<evidence type="ECO:0000256" key="1">
    <source>
        <dbReference type="ARBA" id="ARBA00022491"/>
    </source>
</evidence>
<sequence>MKIKEVAVKLNLTPRAVRLYEKKGLLSPSKQPDNRYRTFTEQDVWRLQTIVSLREAGMSLTDIKTALEKWDENDTEELQYYLELQRSAMVSEWLRIKQAIETTERMIGLLKTDRSLPLGHIFRLAEASKQRREQRGNWIDKWDYNRLAPTHDERVSVNSGYYADYEQTLEFILRKIHPAAGEEGLDIGTGTGNLAAKFIERGAVMSGVDQSKEMLRLCQKKHPSLETRIGNFLALPYLEEQFDFVVSSFAFHHLGPEQQLLALEEMRRVIKPRGRICIADLMEAAETEASQRRTESDYPEVHVLVDWFAANGYRTEVHRMNELLHILYAFKED</sequence>
<dbReference type="SUPFAM" id="SSF46955">
    <property type="entry name" value="Putative DNA-binding domain"/>
    <property type="match status" value="1"/>
</dbReference>
<proteinExistence type="predicted"/>
<dbReference type="InterPro" id="IPR029063">
    <property type="entry name" value="SAM-dependent_MTases_sf"/>
</dbReference>
<accession>A0A7Z2VLX7</accession>
<dbReference type="AlphaFoldDB" id="A0A7Z2VLX7"/>
<dbReference type="Gene3D" id="3.40.50.150">
    <property type="entry name" value="Vaccinia Virus protein VP39"/>
    <property type="match status" value="1"/>
</dbReference>
<dbReference type="InterPro" id="IPR013216">
    <property type="entry name" value="Methyltransf_11"/>
</dbReference>
<dbReference type="Pfam" id="PF08241">
    <property type="entry name" value="Methyltransf_11"/>
    <property type="match status" value="1"/>
</dbReference>
<dbReference type="Pfam" id="PF13411">
    <property type="entry name" value="MerR_1"/>
    <property type="match status" value="1"/>
</dbReference>
<protein>
    <submittedName>
        <fullName evidence="6">Methyltransferase domain-containing protein</fullName>
    </submittedName>
</protein>
<evidence type="ECO:0000256" key="2">
    <source>
        <dbReference type="ARBA" id="ARBA00023015"/>
    </source>
</evidence>
<dbReference type="SUPFAM" id="SSF53335">
    <property type="entry name" value="S-adenosyl-L-methionine-dependent methyltransferases"/>
    <property type="match status" value="1"/>
</dbReference>
<evidence type="ECO:0000313" key="6">
    <source>
        <dbReference type="EMBL" id="QJD85479.1"/>
    </source>
</evidence>
<organism evidence="6 7">
    <name type="scientific">Cohnella herbarum</name>
    <dbReference type="NCBI Taxonomy" id="2728023"/>
    <lineage>
        <taxon>Bacteria</taxon>
        <taxon>Bacillati</taxon>
        <taxon>Bacillota</taxon>
        <taxon>Bacilli</taxon>
        <taxon>Bacillales</taxon>
        <taxon>Paenibacillaceae</taxon>
        <taxon>Cohnella</taxon>
    </lineage>
</organism>
<dbReference type="GO" id="GO:0003677">
    <property type="term" value="F:DNA binding"/>
    <property type="evidence" value="ECO:0007669"/>
    <property type="project" value="UniProtKB-KW"/>
</dbReference>